<dbReference type="SUPFAM" id="SSF81383">
    <property type="entry name" value="F-box domain"/>
    <property type="match status" value="1"/>
</dbReference>
<dbReference type="OrthoDB" id="5314306at2759"/>
<dbReference type="AlphaFoldDB" id="A0A9R1XWX5"/>
<comment type="caution">
    <text evidence="2">The sequence shown here is derived from an EMBL/GenBank/DDBJ whole genome shotgun (WGS) entry which is preliminary data.</text>
</comment>
<evidence type="ECO:0000313" key="2">
    <source>
        <dbReference type="EMBL" id="KAJ0223232.1"/>
    </source>
</evidence>
<accession>A0A9R1XWX5</accession>
<dbReference type="InterPro" id="IPR036047">
    <property type="entry name" value="F-box-like_dom_sf"/>
</dbReference>
<dbReference type="InterPro" id="IPR017451">
    <property type="entry name" value="F-box-assoc_interact_dom"/>
</dbReference>
<dbReference type="CDD" id="cd22157">
    <property type="entry name" value="F-box_AtFBW1-like"/>
    <property type="match status" value="1"/>
</dbReference>
<proteinExistence type="predicted"/>
<dbReference type="Pfam" id="PF07734">
    <property type="entry name" value="FBA_1"/>
    <property type="match status" value="1"/>
</dbReference>
<dbReference type="EMBL" id="NBSK02000002">
    <property type="protein sequence ID" value="KAJ0223232.1"/>
    <property type="molecule type" value="Genomic_DNA"/>
</dbReference>
<dbReference type="InterPro" id="IPR050796">
    <property type="entry name" value="SCF_F-box_component"/>
</dbReference>
<dbReference type="InterPro" id="IPR001810">
    <property type="entry name" value="F-box_dom"/>
</dbReference>
<dbReference type="NCBIfam" id="TIGR01640">
    <property type="entry name" value="F_box_assoc_1"/>
    <property type="match status" value="1"/>
</dbReference>
<sequence length="378" mass="43428">MSDQIPFHIQEDIIKRLPVKPLIQFRSVSKAWKSLIDSSEFIAAHSALHTHPQHLLVKYEDLVETEDKYVSFIDDESLLQQRFVPFVPLSVKSLKESIIVGSDHGLLCLYGFHWGPGNSHRNLNYSSTVLWNPSVRKSIVVDMPYILCSGEETRVGFGVCPITNDPKIVEITELRFWVDKESEISKPWKVKVYTLSSGKWRNVSSNLPNRSIRVRWSQVVIDRFIYWRAFQKSTIHTRNLIISFDITDENFRVVDLPDSLAEHSQTELSVCKLRESLAMLQYRTDIGKHVCVVWMMEHGVQRSFTKLFSISAPHGSMTILGFRKSGQPIIEVKDDLSELSDLAVYEPNSEVQINDLEICGRNNLFSVNSYMETLLLLV</sequence>
<reference evidence="2 3" key="1">
    <citation type="journal article" date="2017" name="Nat. Commun.">
        <title>Genome assembly with in vitro proximity ligation data and whole-genome triplication in lettuce.</title>
        <authorList>
            <person name="Reyes-Chin-Wo S."/>
            <person name="Wang Z."/>
            <person name="Yang X."/>
            <person name="Kozik A."/>
            <person name="Arikit S."/>
            <person name="Song C."/>
            <person name="Xia L."/>
            <person name="Froenicke L."/>
            <person name="Lavelle D.O."/>
            <person name="Truco M.J."/>
            <person name="Xia R."/>
            <person name="Zhu S."/>
            <person name="Xu C."/>
            <person name="Xu H."/>
            <person name="Xu X."/>
            <person name="Cox K."/>
            <person name="Korf I."/>
            <person name="Meyers B.C."/>
            <person name="Michelmore R.W."/>
        </authorList>
    </citation>
    <scope>NUCLEOTIDE SEQUENCE [LARGE SCALE GENOMIC DNA]</scope>
    <source>
        <strain evidence="3">cv. Salinas</strain>
        <tissue evidence="2">Seedlings</tissue>
    </source>
</reference>
<organism evidence="2 3">
    <name type="scientific">Lactuca sativa</name>
    <name type="common">Garden lettuce</name>
    <dbReference type="NCBI Taxonomy" id="4236"/>
    <lineage>
        <taxon>Eukaryota</taxon>
        <taxon>Viridiplantae</taxon>
        <taxon>Streptophyta</taxon>
        <taxon>Embryophyta</taxon>
        <taxon>Tracheophyta</taxon>
        <taxon>Spermatophyta</taxon>
        <taxon>Magnoliopsida</taxon>
        <taxon>eudicotyledons</taxon>
        <taxon>Gunneridae</taxon>
        <taxon>Pentapetalae</taxon>
        <taxon>asterids</taxon>
        <taxon>campanulids</taxon>
        <taxon>Asterales</taxon>
        <taxon>Asteraceae</taxon>
        <taxon>Cichorioideae</taxon>
        <taxon>Cichorieae</taxon>
        <taxon>Lactucinae</taxon>
        <taxon>Lactuca</taxon>
    </lineage>
</organism>
<dbReference type="PANTHER" id="PTHR31672:SF10">
    <property type="entry name" value="F-BOX DOMAIN-CONTAINING PROTEIN"/>
    <property type="match status" value="1"/>
</dbReference>
<dbReference type="SMART" id="SM00256">
    <property type="entry name" value="FBOX"/>
    <property type="match status" value="1"/>
</dbReference>
<feature type="domain" description="F-box" evidence="1">
    <location>
        <begin position="1"/>
        <end position="45"/>
    </location>
</feature>
<dbReference type="PANTHER" id="PTHR31672">
    <property type="entry name" value="BNACNNG10540D PROTEIN"/>
    <property type="match status" value="1"/>
</dbReference>
<evidence type="ECO:0000259" key="1">
    <source>
        <dbReference type="PROSITE" id="PS50181"/>
    </source>
</evidence>
<keyword evidence="3" id="KW-1185">Reference proteome</keyword>
<name>A0A9R1XWX5_LACSA</name>
<dbReference type="Proteomes" id="UP000235145">
    <property type="component" value="Unassembled WGS sequence"/>
</dbReference>
<dbReference type="InterPro" id="IPR006527">
    <property type="entry name" value="F-box-assoc_dom_typ1"/>
</dbReference>
<evidence type="ECO:0000313" key="3">
    <source>
        <dbReference type="Proteomes" id="UP000235145"/>
    </source>
</evidence>
<protein>
    <recommendedName>
        <fullName evidence="1">F-box domain-containing protein</fullName>
    </recommendedName>
</protein>
<dbReference type="Gramene" id="rna-gnl|WGS:NBSK|LSAT_2X11461_mrna">
    <property type="protein sequence ID" value="cds-PLY98046.1"/>
    <property type="gene ID" value="gene-LSAT_2X11461"/>
</dbReference>
<dbReference type="Pfam" id="PF00646">
    <property type="entry name" value="F-box"/>
    <property type="match status" value="1"/>
</dbReference>
<gene>
    <name evidence="2" type="ORF">LSAT_V11C200054480</name>
</gene>
<dbReference type="PROSITE" id="PS50181">
    <property type="entry name" value="FBOX"/>
    <property type="match status" value="1"/>
</dbReference>